<dbReference type="KEGG" id="rba:RB469"/>
<dbReference type="OrthoDB" id="289367at2"/>
<dbReference type="eggNOG" id="COG2801">
    <property type="taxonomic scope" value="Bacteria"/>
</dbReference>
<dbReference type="InParanoid" id="Q7UYP0"/>
<protein>
    <submittedName>
        <fullName evidence="1">Uncharacterized protein</fullName>
    </submittedName>
</protein>
<keyword evidence="2" id="KW-1185">Reference proteome</keyword>
<accession>Q7UYP0</accession>
<dbReference type="STRING" id="243090.RB469"/>
<dbReference type="HOGENOM" id="CLU_3221243_0_0_0"/>
<evidence type="ECO:0000313" key="2">
    <source>
        <dbReference type="Proteomes" id="UP000001025"/>
    </source>
</evidence>
<sequence>MDFAFDNAVEERFFRSLKHEWTKFEFFADIQEAWMSVFRDVEMF</sequence>
<dbReference type="Proteomes" id="UP000001025">
    <property type="component" value="Chromosome"/>
</dbReference>
<dbReference type="AlphaFoldDB" id="Q7UYP0"/>
<dbReference type="PATRIC" id="fig|243090.15.peg.240"/>
<evidence type="ECO:0000313" key="1">
    <source>
        <dbReference type="EMBL" id="CAD71602.1"/>
    </source>
</evidence>
<dbReference type="EMBL" id="BX294133">
    <property type="protein sequence ID" value="CAD71602.1"/>
    <property type="molecule type" value="Genomic_DNA"/>
</dbReference>
<gene>
    <name evidence="1" type="ordered locus">RB469</name>
</gene>
<proteinExistence type="predicted"/>
<dbReference type="EnsemblBacteria" id="CAD71602">
    <property type="protein sequence ID" value="CAD71602"/>
    <property type="gene ID" value="RB469"/>
</dbReference>
<organism evidence="1 2">
    <name type="scientific">Rhodopirellula baltica (strain DSM 10527 / NCIMB 13988 / SH1)</name>
    <dbReference type="NCBI Taxonomy" id="243090"/>
    <lineage>
        <taxon>Bacteria</taxon>
        <taxon>Pseudomonadati</taxon>
        <taxon>Planctomycetota</taxon>
        <taxon>Planctomycetia</taxon>
        <taxon>Pirellulales</taxon>
        <taxon>Pirellulaceae</taxon>
        <taxon>Rhodopirellula</taxon>
    </lineage>
</organism>
<name>Q7UYP0_RHOBA</name>
<reference evidence="1 2" key="1">
    <citation type="journal article" date="2003" name="Proc. Natl. Acad. Sci. U.S.A.">
        <title>Complete genome sequence of the marine planctomycete Pirellula sp. strain 1.</title>
        <authorList>
            <person name="Gloeckner F.O."/>
            <person name="Kube M."/>
            <person name="Bauer M."/>
            <person name="Teeling H."/>
            <person name="Lombardot T."/>
            <person name="Ludwig W."/>
            <person name="Gade D."/>
            <person name="Beck A."/>
            <person name="Borzym K."/>
            <person name="Heitmann K."/>
            <person name="Rabus R."/>
            <person name="Schlesner H."/>
            <person name="Amann R."/>
            <person name="Reinhardt R."/>
        </authorList>
    </citation>
    <scope>NUCLEOTIDE SEQUENCE [LARGE SCALE GENOMIC DNA]</scope>
    <source>
        <strain evidence="2">DSM 10527 / NCIMB 13988 / SH1</strain>
    </source>
</reference>